<proteinExistence type="predicted"/>
<dbReference type="PANTHER" id="PTHR43542:SF1">
    <property type="entry name" value="METHYLTRANSFERASE"/>
    <property type="match status" value="1"/>
</dbReference>
<dbReference type="InterPro" id="IPR004398">
    <property type="entry name" value="RNA_MeTrfase_RsmD"/>
</dbReference>
<accession>A0A2H9TC72</accession>
<name>A0A2H9TC72_9ZZZZ</name>
<dbReference type="PANTHER" id="PTHR43542">
    <property type="entry name" value="METHYLTRANSFERASE"/>
    <property type="match status" value="1"/>
</dbReference>
<dbReference type="PROSITE" id="PS00092">
    <property type="entry name" value="N6_MTASE"/>
    <property type="match status" value="1"/>
</dbReference>
<evidence type="ECO:0000313" key="3">
    <source>
        <dbReference type="EMBL" id="PJE80718.1"/>
    </source>
</evidence>
<reference evidence="3" key="1">
    <citation type="journal article" date="2017" name="Appl. Environ. Microbiol.">
        <title>Molecular characterization of an Endozoicomonas-like organism causing infection in king scallop Pecten maximus L.</title>
        <authorList>
            <person name="Cano I."/>
            <person name="van Aerle R."/>
            <person name="Ross S."/>
            <person name="Verner-Jeffreys D.W."/>
            <person name="Paley R.K."/>
            <person name="Rimmer G."/>
            <person name="Ryder D."/>
            <person name="Hooper P."/>
            <person name="Stone D."/>
            <person name="Feist S.W."/>
        </authorList>
    </citation>
    <scope>NUCLEOTIDE SEQUENCE</scope>
</reference>
<dbReference type="InterPro" id="IPR029063">
    <property type="entry name" value="SAM-dependent_MTases_sf"/>
</dbReference>
<dbReference type="NCBIfam" id="TIGR00095">
    <property type="entry name" value="16S rRNA (guanine(966)-N(2))-methyltransferase RsmD"/>
    <property type="match status" value="1"/>
</dbReference>
<evidence type="ECO:0000256" key="1">
    <source>
        <dbReference type="ARBA" id="ARBA00022603"/>
    </source>
</evidence>
<dbReference type="SUPFAM" id="SSF53335">
    <property type="entry name" value="S-adenosyl-L-methionine-dependent methyltransferases"/>
    <property type="match status" value="1"/>
</dbReference>
<comment type="caution">
    <text evidence="3">The sequence shown here is derived from an EMBL/GenBank/DDBJ whole genome shotgun (WGS) entry which is preliminary data.</text>
</comment>
<sequence length="201" mass="22385">MRKGKTFSHQPSGHAARAGQLRIIAGQWRGRKLPVANLPGLRPTTDRVRETVFNWLAAYIPGAHILDCFSGTGALALEALSRRADSALMIERSDIAAQQLRNNLSVLNTTSGTVIEADSLSYLHQSAQIPFDIIFLDPPFHKNFITPICQLLNNQGYIHNDTLIYIEREKDMTQLSLPNSWTAVKEKKTGQVCYGLWSCHG</sequence>
<dbReference type="EC" id="2.1.1.171" evidence="3"/>
<dbReference type="PIRSF" id="PIRSF004553">
    <property type="entry name" value="CHP00095"/>
    <property type="match status" value="1"/>
</dbReference>
<dbReference type="InterPro" id="IPR002052">
    <property type="entry name" value="DNA_methylase_N6_adenine_CS"/>
</dbReference>
<dbReference type="Pfam" id="PF03602">
    <property type="entry name" value="Cons_hypoth95"/>
    <property type="match status" value="1"/>
</dbReference>
<dbReference type="CDD" id="cd02440">
    <property type="entry name" value="AdoMet_MTases"/>
    <property type="match status" value="1"/>
</dbReference>
<dbReference type="Gene3D" id="3.40.50.150">
    <property type="entry name" value="Vaccinia Virus protein VP39"/>
    <property type="match status" value="1"/>
</dbReference>
<organism evidence="3">
    <name type="scientific">invertebrate metagenome</name>
    <dbReference type="NCBI Taxonomy" id="1711999"/>
    <lineage>
        <taxon>unclassified sequences</taxon>
        <taxon>metagenomes</taxon>
        <taxon>organismal metagenomes</taxon>
    </lineage>
</organism>
<keyword evidence="1 3" id="KW-0489">Methyltransferase</keyword>
<protein>
    <submittedName>
        <fullName evidence="3">Ribosomal RNA small subunit methyltransferase D</fullName>
        <ecNumber evidence="3">2.1.1.171</ecNumber>
    </submittedName>
</protein>
<dbReference type="AlphaFoldDB" id="A0A2H9TC72"/>
<evidence type="ECO:0000256" key="2">
    <source>
        <dbReference type="ARBA" id="ARBA00022679"/>
    </source>
</evidence>
<gene>
    <name evidence="3" type="primary">rsmD</name>
    <name evidence="3" type="ORF">CI610_00268</name>
</gene>
<keyword evidence="2 3" id="KW-0808">Transferase</keyword>
<dbReference type="GO" id="GO:0052913">
    <property type="term" value="F:16S rRNA (guanine(966)-N(2))-methyltransferase activity"/>
    <property type="evidence" value="ECO:0007669"/>
    <property type="project" value="UniProtKB-EC"/>
</dbReference>
<dbReference type="EMBL" id="NSIT01000007">
    <property type="protein sequence ID" value="PJE80718.1"/>
    <property type="molecule type" value="Genomic_DNA"/>
</dbReference>
<dbReference type="GO" id="GO:0003676">
    <property type="term" value="F:nucleic acid binding"/>
    <property type="evidence" value="ECO:0007669"/>
    <property type="project" value="InterPro"/>
</dbReference>